<evidence type="ECO:0000256" key="9">
    <source>
        <dbReference type="ARBA" id="ARBA00023284"/>
    </source>
</evidence>
<organism evidence="12 13">
    <name type="scientific">Curtobacterium flaccumfaciens pv. flaccumfaciens</name>
    <dbReference type="NCBI Taxonomy" id="138532"/>
    <lineage>
        <taxon>Bacteria</taxon>
        <taxon>Bacillati</taxon>
        <taxon>Actinomycetota</taxon>
        <taxon>Actinomycetes</taxon>
        <taxon>Micrococcales</taxon>
        <taxon>Microbacteriaceae</taxon>
        <taxon>Curtobacterium</taxon>
    </lineage>
</organism>
<comment type="subcellular location">
    <subcellularLocation>
        <location evidence="1">Membrane</location>
        <topology evidence="1">Multi-pass membrane protein</topology>
    </subcellularLocation>
</comment>
<keyword evidence="7 10" id="KW-0472">Membrane</keyword>
<evidence type="ECO:0000256" key="3">
    <source>
        <dbReference type="ARBA" id="ARBA00022692"/>
    </source>
</evidence>
<dbReference type="GO" id="GO:0016020">
    <property type="term" value="C:membrane"/>
    <property type="evidence" value="ECO:0007669"/>
    <property type="project" value="UniProtKB-SubCell"/>
</dbReference>
<evidence type="ECO:0000256" key="4">
    <source>
        <dbReference type="ARBA" id="ARBA00022719"/>
    </source>
</evidence>
<dbReference type="SMART" id="SM00756">
    <property type="entry name" value="VKc"/>
    <property type="match status" value="1"/>
</dbReference>
<dbReference type="EMBL" id="JAHEWX010000019">
    <property type="protein sequence ID" value="MBT1542827.1"/>
    <property type="molecule type" value="Genomic_DNA"/>
</dbReference>
<sequence length="187" mass="20984">MAVFLLVTGLVGLYAAFRLVLDEFAKYENPKAVLSCDVNPFINCSDVMASWQGHLFGFPNPLLGVMGFVAPIAVAVLMLAGFRNGSRWFWIAFNAGVFLAWVFVTWLFTQTVFVIGALCPWCMLVWSMTIPMFWVFTIWNMAQGRFGAGAQRVGRTLLPFCWTFPLANYLVIIVTIIIMFPAVLTVF</sequence>
<feature type="transmembrane region" description="Helical" evidence="10">
    <location>
        <begin position="62"/>
        <end position="82"/>
    </location>
</feature>
<evidence type="ECO:0000313" key="13">
    <source>
        <dbReference type="Proteomes" id="UP000709437"/>
    </source>
</evidence>
<evidence type="ECO:0000256" key="10">
    <source>
        <dbReference type="SAM" id="Phobius"/>
    </source>
</evidence>
<evidence type="ECO:0000256" key="6">
    <source>
        <dbReference type="ARBA" id="ARBA00023002"/>
    </source>
</evidence>
<name>A0A9Q2ZQV9_9MICO</name>
<feature type="transmembrane region" description="Helical" evidence="10">
    <location>
        <begin position="157"/>
        <end position="184"/>
    </location>
</feature>
<keyword evidence="3 10" id="KW-0812">Transmembrane</keyword>
<dbReference type="InterPro" id="IPR038354">
    <property type="entry name" value="VKOR_sf"/>
</dbReference>
<evidence type="ECO:0000259" key="11">
    <source>
        <dbReference type="SMART" id="SM00756"/>
    </source>
</evidence>
<keyword evidence="6" id="KW-0560">Oxidoreductase</keyword>
<evidence type="ECO:0000256" key="1">
    <source>
        <dbReference type="ARBA" id="ARBA00004141"/>
    </source>
</evidence>
<evidence type="ECO:0000256" key="2">
    <source>
        <dbReference type="ARBA" id="ARBA00006214"/>
    </source>
</evidence>
<dbReference type="Pfam" id="PF07884">
    <property type="entry name" value="VKOR"/>
    <property type="match status" value="1"/>
</dbReference>
<dbReference type="AlphaFoldDB" id="A0A9Q2ZQV9"/>
<evidence type="ECO:0000256" key="7">
    <source>
        <dbReference type="ARBA" id="ARBA00023136"/>
    </source>
</evidence>
<evidence type="ECO:0000313" key="12">
    <source>
        <dbReference type="EMBL" id="MBT1542827.1"/>
    </source>
</evidence>
<keyword evidence="4" id="KW-0874">Quinone</keyword>
<gene>
    <name evidence="12" type="ORF">KK103_13735</name>
</gene>
<dbReference type="CDD" id="cd12922">
    <property type="entry name" value="VKOR_5"/>
    <property type="match status" value="1"/>
</dbReference>
<dbReference type="InterPro" id="IPR041714">
    <property type="entry name" value="VKOR_Actinobacteria"/>
</dbReference>
<dbReference type="InterPro" id="IPR012932">
    <property type="entry name" value="VKOR"/>
</dbReference>
<dbReference type="GO" id="GO:0016491">
    <property type="term" value="F:oxidoreductase activity"/>
    <property type="evidence" value="ECO:0007669"/>
    <property type="project" value="UniProtKB-KW"/>
</dbReference>
<comment type="similarity">
    <text evidence="2">Belongs to the VKOR family.</text>
</comment>
<keyword evidence="5 10" id="KW-1133">Transmembrane helix</keyword>
<accession>A0A9Q2ZQV9</accession>
<dbReference type="Gene3D" id="1.20.1440.130">
    <property type="entry name" value="VKOR domain"/>
    <property type="match status" value="1"/>
</dbReference>
<keyword evidence="9" id="KW-0676">Redox-active center</keyword>
<feature type="transmembrane region" description="Helical" evidence="10">
    <location>
        <begin position="89"/>
        <end position="108"/>
    </location>
</feature>
<feature type="transmembrane region" description="Helical" evidence="10">
    <location>
        <begin position="114"/>
        <end position="136"/>
    </location>
</feature>
<reference evidence="12" key="1">
    <citation type="submission" date="2021-05" db="EMBL/GenBank/DDBJ databases">
        <title>Whole genome sequence of Curtobacterium flaccumfaciens pv. flaccumfaciens strain CFBP 3417.</title>
        <authorList>
            <person name="Osdaghi E."/>
            <person name="Taghouti G."/>
            <person name="Portier P."/>
            <person name="Fazliarab A."/>
            <person name="Taghavi S.M."/>
            <person name="Briand M."/>
            <person name="Le-Saux M."/>
            <person name="Jacques M.-A."/>
        </authorList>
    </citation>
    <scope>NUCLEOTIDE SEQUENCE</scope>
    <source>
        <strain evidence="12">CFBP 3417</strain>
    </source>
</reference>
<dbReference type="Proteomes" id="UP000709437">
    <property type="component" value="Unassembled WGS sequence"/>
</dbReference>
<dbReference type="GO" id="GO:0048038">
    <property type="term" value="F:quinone binding"/>
    <property type="evidence" value="ECO:0007669"/>
    <property type="project" value="UniProtKB-KW"/>
</dbReference>
<keyword evidence="8" id="KW-1015">Disulfide bond</keyword>
<protein>
    <submittedName>
        <fullName evidence="12">Vitamin K epoxide reductase family protein</fullName>
    </submittedName>
</protein>
<comment type="caution">
    <text evidence="12">The sequence shown here is derived from an EMBL/GenBank/DDBJ whole genome shotgun (WGS) entry which is preliminary data.</text>
</comment>
<feature type="domain" description="Vitamin K epoxide reductase" evidence="11">
    <location>
        <begin position="1"/>
        <end position="140"/>
    </location>
</feature>
<proteinExistence type="inferred from homology"/>
<evidence type="ECO:0000256" key="8">
    <source>
        <dbReference type="ARBA" id="ARBA00023157"/>
    </source>
</evidence>
<evidence type="ECO:0000256" key="5">
    <source>
        <dbReference type="ARBA" id="ARBA00022989"/>
    </source>
</evidence>